<dbReference type="Proteomes" id="UP000011205">
    <property type="component" value="Unassembled WGS sequence"/>
</dbReference>
<dbReference type="PATRIC" id="fig|1160705.3.peg.157"/>
<accession>L8PU27</accession>
<sequence>MQRCGPIILRRLSGLRVTFAPGARRAGGEAADSSALGDASRSSHHLFPPRMPTRLTSHMSC</sequence>
<evidence type="ECO:0000313" key="3">
    <source>
        <dbReference type="Proteomes" id="UP000011205"/>
    </source>
</evidence>
<feature type="compositionally biased region" description="Low complexity" evidence="1">
    <location>
        <begin position="23"/>
        <end position="35"/>
    </location>
</feature>
<proteinExistence type="predicted"/>
<name>L8PU27_STRVR</name>
<gene>
    <name evidence="2" type="ORF">STVIR_0160</name>
</gene>
<dbReference type="EMBL" id="AMLP01000007">
    <property type="protein sequence ID" value="ELS58907.1"/>
    <property type="molecule type" value="Genomic_DNA"/>
</dbReference>
<protein>
    <submittedName>
        <fullName evidence="2">Uncharacterized protein</fullName>
    </submittedName>
</protein>
<evidence type="ECO:0000313" key="2">
    <source>
        <dbReference type="EMBL" id="ELS58907.1"/>
    </source>
</evidence>
<comment type="caution">
    <text evidence="2">The sequence shown here is derived from an EMBL/GenBank/DDBJ whole genome shotgun (WGS) entry which is preliminary data.</text>
</comment>
<feature type="region of interest" description="Disordered" evidence="1">
    <location>
        <begin position="23"/>
        <end position="61"/>
    </location>
</feature>
<evidence type="ECO:0000256" key="1">
    <source>
        <dbReference type="SAM" id="MobiDB-lite"/>
    </source>
</evidence>
<reference evidence="2 3" key="1">
    <citation type="journal article" date="2013" name="Genome Announc.">
        <title>Draft Genome Sequence of Streptomyces viridochromogenes Strain Tu57, Producer of Avilamycin.</title>
        <authorList>
            <person name="Gruning B.A."/>
            <person name="Erxleben A."/>
            <person name="Hahnlein A."/>
            <person name="Gunther S."/>
        </authorList>
    </citation>
    <scope>NUCLEOTIDE SEQUENCE [LARGE SCALE GENOMIC DNA]</scope>
    <source>
        <strain evidence="2 3">Tue57</strain>
    </source>
</reference>
<organism evidence="2 3">
    <name type="scientific">Streptomyces viridochromogenes Tue57</name>
    <dbReference type="NCBI Taxonomy" id="1160705"/>
    <lineage>
        <taxon>Bacteria</taxon>
        <taxon>Bacillati</taxon>
        <taxon>Actinomycetota</taxon>
        <taxon>Actinomycetes</taxon>
        <taxon>Kitasatosporales</taxon>
        <taxon>Streptomycetaceae</taxon>
        <taxon>Streptomyces</taxon>
    </lineage>
</organism>
<dbReference type="AlphaFoldDB" id="L8PU27"/>